<dbReference type="OrthoDB" id="3265369at2759"/>
<protein>
    <submittedName>
        <fullName evidence="2">Uncharacterized protein</fullName>
    </submittedName>
</protein>
<dbReference type="STRING" id="47428.A0A284RRF2"/>
<evidence type="ECO:0000256" key="1">
    <source>
        <dbReference type="SAM" id="MobiDB-lite"/>
    </source>
</evidence>
<sequence>MAARSFTIFQDVPSLPKAPALKPTTSILSSTTATNIDKVATLSSLSAEADKENLNPLTGERVNAGSNCTGKKRKSTTSSSKALACIEVKKPKEDPEPQLKKRKSSASSVKKVKGRREGKGPTSTRKTGKKLRAASPLPPVEEEVAENIVPEGNDAAPTPPLTQAEIDAKCYELTVKPLADVSQAFEQAPSVEEWFADVPEDDLESKVQFVKETSQEPELRDFFTPAHLGYASAGSSRPSSVVSSQELKVFTTPDRKQIYHAFTFASPSPGRPAKNTRSTSVPRLIISSPAKTQS</sequence>
<accession>A0A284RRF2</accession>
<feature type="compositionally biased region" description="Basic residues" evidence="1">
    <location>
        <begin position="100"/>
        <end position="116"/>
    </location>
</feature>
<evidence type="ECO:0000313" key="3">
    <source>
        <dbReference type="Proteomes" id="UP000219338"/>
    </source>
</evidence>
<dbReference type="OMA" id="ASIDSRC"/>
<reference evidence="3" key="1">
    <citation type="journal article" date="2017" name="Nat. Ecol. Evol.">
        <title>Genome expansion and lineage-specific genetic innovations in the forest pathogenic fungi Armillaria.</title>
        <authorList>
            <person name="Sipos G."/>
            <person name="Prasanna A.N."/>
            <person name="Walter M.C."/>
            <person name="O'Connor E."/>
            <person name="Balint B."/>
            <person name="Krizsan K."/>
            <person name="Kiss B."/>
            <person name="Hess J."/>
            <person name="Varga T."/>
            <person name="Slot J."/>
            <person name="Riley R."/>
            <person name="Boka B."/>
            <person name="Rigling D."/>
            <person name="Barry K."/>
            <person name="Lee J."/>
            <person name="Mihaltcheva S."/>
            <person name="LaButti K."/>
            <person name="Lipzen A."/>
            <person name="Waldron R."/>
            <person name="Moloney N.M."/>
            <person name="Sperisen C."/>
            <person name="Kredics L."/>
            <person name="Vagvoelgyi C."/>
            <person name="Patrignani A."/>
            <person name="Fitzpatrick D."/>
            <person name="Nagy I."/>
            <person name="Doyle S."/>
            <person name="Anderson J.B."/>
            <person name="Grigoriev I.V."/>
            <person name="Gueldener U."/>
            <person name="Muensterkoetter M."/>
            <person name="Nagy L.G."/>
        </authorList>
    </citation>
    <scope>NUCLEOTIDE SEQUENCE [LARGE SCALE GENOMIC DNA]</scope>
    <source>
        <strain evidence="3">C18/9</strain>
    </source>
</reference>
<dbReference type="Proteomes" id="UP000219338">
    <property type="component" value="Unassembled WGS sequence"/>
</dbReference>
<feature type="region of interest" description="Disordered" evidence="1">
    <location>
        <begin position="45"/>
        <end position="161"/>
    </location>
</feature>
<evidence type="ECO:0000313" key="2">
    <source>
        <dbReference type="EMBL" id="SJL11334.1"/>
    </source>
</evidence>
<dbReference type="EMBL" id="FUEG01000014">
    <property type="protein sequence ID" value="SJL11334.1"/>
    <property type="molecule type" value="Genomic_DNA"/>
</dbReference>
<gene>
    <name evidence="2" type="ORF">ARMOST_14737</name>
</gene>
<organism evidence="2 3">
    <name type="scientific">Armillaria ostoyae</name>
    <name type="common">Armillaria root rot fungus</name>
    <dbReference type="NCBI Taxonomy" id="47428"/>
    <lineage>
        <taxon>Eukaryota</taxon>
        <taxon>Fungi</taxon>
        <taxon>Dikarya</taxon>
        <taxon>Basidiomycota</taxon>
        <taxon>Agaricomycotina</taxon>
        <taxon>Agaricomycetes</taxon>
        <taxon>Agaricomycetidae</taxon>
        <taxon>Agaricales</taxon>
        <taxon>Marasmiineae</taxon>
        <taxon>Physalacriaceae</taxon>
        <taxon>Armillaria</taxon>
    </lineage>
</organism>
<dbReference type="AlphaFoldDB" id="A0A284RRF2"/>
<name>A0A284RRF2_ARMOS</name>
<keyword evidence="3" id="KW-1185">Reference proteome</keyword>
<proteinExistence type="predicted"/>
<feature type="compositionally biased region" description="Basic and acidic residues" evidence="1">
    <location>
        <begin position="87"/>
        <end position="99"/>
    </location>
</feature>
<feature type="region of interest" description="Disordered" evidence="1">
    <location>
        <begin position="264"/>
        <end position="294"/>
    </location>
</feature>